<feature type="compositionally biased region" description="Polar residues" evidence="2">
    <location>
        <begin position="21"/>
        <end position="44"/>
    </location>
</feature>
<evidence type="ECO:0000256" key="2">
    <source>
        <dbReference type="SAM" id="MobiDB-lite"/>
    </source>
</evidence>
<accession>A0A643JVI2</accession>
<organism evidence="4">
    <name type="scientific">Haloferax sp. CBA1149</name>
    <dbReference type="NCBI Taxonomy" id="2650753"/>
    <lineage>
        <taxon>Archaea</taxon>
        <taxon>Methanobacteriati</taxon>
        <taxon>Methanobacteriota</taxon>
        <taxon>Stenosarchaea group</taxon>
        <taxon>Halobacteria</taxon>
        <taxon>Halobacteriales</taxon>
        <taxon>Haloferacaceae</taxon>
        <taxon>Haloferax</taxon>
    </lineage>
</organism>
<protein>
    <submittedName>
        <fullName evidence="4">DUF4352 domain-containing protein</fullName>
    </submittedName>
</protein>
<feature type="region of interest" description="Disordered" evidence="2">
    <location>
        <begin position="21"/>
        <end position="59"/>
    </location>
</feature>
<dbReference type="InterPro" id="IPR029050">
    <property type="entry name" value="Immunoprotect_excell_Ig-like"/>
</dbReference>
<dbReference type="Gene3D" id="2.60.40.1240">
    <property type="match status" value="2"/>
</dbReference>
<feature type="domain" description="DUF4352" evidence="3">
    <location>
        <begin position="214"/>
        <end position="326"/>
    </location>
</feature>
<evidence type="ECO:0000259" key="3">
    <source>
        <dbReference type="Pfam" id="PF11611"/>
    </source>
</evidence>
<evidence type="ECO:0000313" key="4">
    <source>
        <dbReference type="EMBL" id="KAB1187503.1"/>
    </source>
</evidence>
<name>A0A643JVI2_9EURY</name>
<feature type="compositionally biased region" description="Low complexity" evidence="2">
    <location>
        <begin position="50"/>
        <end position="59"/>
    </location>
</feature>
<dbReference type="Pfam" id="PF11611">
    <property type="entry name" value="DUF4352"/>
    <property type="match status" value="2"/>
</dbReference>
<reference evidence="4" key="1">
    <citation type="submission" date="2019-09" db="EMBL/GenBank/DDBJ databases">
        <title>Genomic analysis of Haloferax sp. CBA1149.</title>
        <authorList>
            <person name="Roh S.W."/>
        </authorList>
    </citation>
    <scope>NUCLEOTIDE SEQUENCE</scope>
    <source>
        <strain evidence="4">CBA1149</strain>
    </source>
</reference>
<dbReference type="EMBL" id="VZUS01000001">
    <property type="protein sequence ID" value="KAB1187503.1"/>
    <property type="molecule type" value="Genomic_DNA"/>
</dbReference>
<keyword evidence="1" id="KW-0732">Signal</keyword>
<dbReference type="PROSITE" id="PS51257">
    <property type="entry name" value="PROKAR_LIPOPROTEIN"/>
    <property type="match status" value="1"/>
</dbReference>
<sequence>MNRRHYIGLCGGALAGLSGCTSDEQPEQVTNTPETTNGDSSGNQGRAEGTTVTQTETPTEQVAEAKIGEVVEDNTLAMIVKGVEKTEKIGRFQEADSGKTYVVADLAIKNRTSDEFIGFSGLLQTRLKDDEDYTYDQTFASTGKNLDGGQIAPGEVSRGDIVYEVPKDASGLIMQFDFQAVSLFKFSRVEIDLAQSADSIAELEQNLQVDMYGPGDSVKFNETVVTVNGIETETSLGSFAKADEGNEFVIIDITTTNNTSEELNISTLLQMLLKDGEGYSYPMSITALSALDRGYEQGSPLASGETRRGKVPYEVPEGKSPLYWAFEFSVWVDGTKTFWQVR</sequence>
<feature type="domain" description="DUF4352" evidence="3">
    <location>
        <begin position="66"/>
        <end position="177"/>
    </location>
</feature>
<dbReference type="AlphaFoldDB" id="A0A643JVI2"/>
<gene>
    <name evidence="4" type="ORF">Hfx1149_05445</name>
</gene>
<comment type="caution">
    <text evidence="4">The sequence shown here is derived from an EMBL/GenBank/DDBJ whole genome shotgun (WGS) entry which is preliminary data.</text>
</comment>
<evidence type="ECO:0000256" key="1">
    <source>
        <dbReference type="ARBA" id="ARBA00022729"/>
    </source>
</evidence>
<proteinExistence type="predicted"/>
<dbReference type="InterPro" id="IPR029051">
    <property type="entry name" value="DUF4352"/>
</dbReference>
<dbReference type="RefSeq" id="WP_151136220.1">
    <property type="nucleotide sequence ID" value="NZ_VZUS01000001.1"/>
</dbReference>